<reference evidence="2" key="1">
    <citation type="journal article" date="2013" name="Nat. Genet.">
        <title>The duck genome and transcriptome provide insight into an avian influenza virus reservoir species.</title>
        <authorList>
            <person name="Huang Y."/>
            <person name="Li Y."/>
            <person name="Burt D.W."/>
            <person name="Chen H."/>
            <person name="Zhang Y."/>
            <person name="Qian W."/>
            <person name="Kim H."/>
            <person name="Gan S."/>
            <person name="Zhao Y."/>
            <person name="Li J."/>
            <person name="Yi K."/>
            <person name="Feng H."/>
            <person name="Zhu P."/>
            <person name="Li B."/>
            <person name="Liu Q."/>
            <person name="Fairley S."/>
            <person name="Magor K.E."/>
            <person name="Du Z."/>
            <person name="Hu X."/>
            <person name="Goodman L."/>
            <person name="Tafer H."/>
            <person name="Vignal A."/>
            <person name="Lee T."/>
            <person name="Kim K.W."/>
            <person name="Sheng Z."/>
            <person name="An Y."/>
            <person name="Searle S."/>
            <person name="Herrero J."/>
            <person name="Groenen M.A."/>
            <person name="Crooijmans R.P."/>
            <person name="Faraut T."/>
            <person name="Cai Q."/>
            <person name="Webster R.G."/>
            <person name="Aldridge J.R."/>
            <person name="Warren W.C."/>
            <person name="Bartschat S."/>
            <person name="Kehr S."/>
            <person name="Marz M."/>
            <person name="Stadler P.F."/>
            <person name="Smith J."/>
            <person name="Kraus R.H."/>
            <person name="Zhao Y."/>
            <person name="Ren L."/>
            <person name="Fei J."/>
            <person name="Morisson M."/>
            <person name="Kaiser P."/>
            <person name="Griffin D.K."/>
            <person name="Rao M."/>
            <person name="Pitel F."/>
            <person name="Wang J."/>
            <person name="Li N."/>
        </authorList>
    </citation>
    <scope>NUCLEOTIDE SEQUENCE [LARGE SCALE GENOMIC DNA]</scope>
</reference>
<accession>R0LRX1</accession>
<proteinExistence type="predicted"/>
<evidence type="ECO:0000313" key="1">
    <source>
        <dbReference type="EMBL" id="EOB04490.1"/>
    </source>
</evidence>
<evidence type="ECO:0000313" key="2">
    <source>
        <dbReference type="Proteomes" id="UP000296049"/>
    </source>
</evidence>
<dbReference type="AlphaFoldDB" id="R0LRX1"/>
<organism evidence="1 2">
    <name type="scientific">Anas platyrhynchos</name>
    <name type="common">Mallard</name>
    <name type="synonym">Anas boschas</name>
    <dbReference type="NCBI Taxonomy" id="8839"/>
    <lineage>
        <taxon>Eukaryota</taxon>
        <taxon>Metazoa</taxon>
        <taxon>Chordata</taxon>
        <taxon>Craniata</taxon>
        <taxon>Vertebrata</taxon>
        <taxon>Euteleostomi</taxon>
        <taxon>Archelosauria</taxon>
        <taxon>Archosauria</taxon>
        <taxon>Dinosauria</taxon>
        <taxon>Saurischia</taxon>
        <taxon>Theropoda</taxon>
        <taxon>Coelurosauria</taxon>
        <taxon>Aves</taxon>
        <taxon>Neognathae</taxon>
        <taxon>Galloanserae</taxon>
        <taxon>Anseriformes</taxon>
        <taxon>Anatidae</taxon>
        <taxon>Anatinae</taxon>
        <taxon>Anas</taxon>
    </lineage>
</organism>
<dbReference type="Proteomes" id="UP000296049">
    <property type="component" value="Unassembled WGS sequence"/>
</dbReference>
<keyword evidence="2" id="KW-1185">Reference proteome</keyword>
<name>R0LRX1_ANAPL</name>
<dbReference type="EMBL" id="KB742781">
    <property type="protein sequence ID" value="EOB04490.1"/>
    <property type="molecule type" value="Genomic_DNA"/>
</dbReference>
<protein>
    <submittedName>
        <fullName evidence="1">Uncharacterized protein</fullName>
    </submittedName>
</protein>
<sequence length="252" mass="29242">MQRIKDLRKAQHGEILKGSKSLNQKIQEERPLWDRLLVARLSSSELKASLFARGSSSISLVFFNNWANLVLRAQYKKQHSFISTDYTKLPHYYNSTTEHMLNFLCIRKVPVSNKARQYSLQYFLTYQDNKEPQQEHYEQRPTLLAKQQQPHVIAENPQSCFSSFFHCKNKETYKLLAGTLNRVTRSTPSENHKGYLQDPFSGADGNFLSNKHLQRQIKHITTGYVCGESECIEKINLDLKADELEQKDPGNM</sequence>
<gene>
    <name evidence="1" type="ORF">Anapl_01442</name>
</gene>